<organism evidence="3 4">
    <name type="scientific">Serratia aquatilis</name>
    <dbReference type="NCBI Taxonomy" id="1737515"/>
    <lineage>
        <taxon>Bacteria</taxon>
        <taxon>Pseudomonadati</taxon>
        <taxon>Pseudomonadota</taxon>
        <taxon>Gammaproteobacteria</taxon>
        <taxon>Enterobacterales</taxon>
        <taxon>Yersiniaceae</taxon>
        <taxon>Serratia</taxon>
    </lineage>
</organism>
<dbReference type="InterPro" id="IPR036937">
    <property type="entry name" value="Adhesion_dom_fimbrial_sf"/>
</dbReference>
<feature type="signal peptide" evidence="1">
    <location>
        <begin position="1"/>
        <end position="25"/>
    </location>
</feature>
<evidence type="ECO:0000313" key="4">
    <source>
        <dbReference type="Proteomes" id="UP001589792"/>
    </source>
</evidence>
<proteinExistence type="predicted"/>
<evidence type="ECO:0000259" key="2">
    <source>
        <dbReference type="Pfam" id="PF00419"/>
    </source>
</evidence>
<dbReference type="Proteomes" id="UP001589792">
    <property type="component" value="Unassembled WGS sequence"/>
</dbReference>
<evidence type="ECO:0000256" key="1">
    <source>
        <dbReference type="SAM" id="SignalP"/>
    </source>
</evidence>
<comment type="caution">
    <text evidence="3">The sequence shown here is derived from an EMBL/GenBank/DDBJ whole genome shotgun (WGS) entry which is preliminary data.</text>
</comment>
<gene>
    <name evidence="3" type="ORF">ACFFJ3_07285</name>
</gene>
<feature type="domain" description="Fimbrial-type adhesion" evidence="2">
    <location>
        <begin position="33"/>
        <end position="164"/>
    </location>
</feature>
<dbReference type="Gene3D" id="2.60.40.1090">
    <property type="entry name" value="Fimbrial-type adhesion domain"/>
    <property type="match status" value="1"/>
</dbReference>
<dbReference type="PANTHER" id="PTHR33420">
    <property type="entry name" value="FIMBRIAL SUBUNIT ELFA-RELATED"/>
    <property type="match status" value="1"/>
</dbReference>
<protein>
    <submittedName>
        <fullName evidence="3">Fimbrial protein</fullName>
    </submittedName>
</protein>
<accession>A0ABV6EBJ7</accession>
<feature type="chain" id="PRO_5045297089" evidence="1">
    <location>
        <begin position="26"/>
        <end position="173"/>
    </location>
</feature>
<dbReference type="EMBL" id="JBHLXG010000005">
    <property type="protein sequence ID" value="MFC0226305.1"/>
    <property type="molecule type" value="Genomic_DNA"/>
</dbReference>
<evidence type="ECO:0000313" key="3">
    <source>
        <dbReference type="EMBL" id="MFC0226305.1"/>
    </source>
</evidence>
<keyword evidence="4" id="KW-1185">Reference proteome</keyword>
<sequence length="173" mass="17358">MSFKKCLVSTLLLAGVTGISLNASAAPSAEVTLQGIITSTTCDVTVNGGKSTLNVGEFKSSDFTTANTQVGSVPLKVTLSNCAADETGNLIIQGVTSTANNDKNLFVNADADTVGFMIKNAGNGQVAANANNPVVGALDSPTDYLFSVGMGSTATSPAAGAYSAPIVVAYIVN</sequence>
<dbReference type="Pfam" id="PF00419">
    <property type="entry name" value="Fimbrial"/>
    <property type="match status" value="1"/>
</dbReference>
<dbReference type="InterPro" id="IPR008966">
    <property type="entry name" value="Adhesion_dom_sf"/>
</dbReference>
<dbReference type="InterPro" id="IPR000259">
    <property type="entry name" value="Adhesion_dom_fimbrial"/>
</dbReference>
<dbReference type="SUPFAM" id="SSF49401">
    <property type="entry name" value="Bacterial adhesins"/>
    <property type="match status" value="1"/>
</dbReference>
<dbReference type="RefSeq" id="WP_380674004.1">
    <property type="nucleotide sequence ID" value="NZ_CP173186.1"/>
</dbReference>
<reference evidence="3 4" key="1">
    <citation type="submission" date="2024-09" db="EMBL/GenBank/DDBJ databases">
        <authorList>
            <person name="Sun Q."/>
            <person name="Mori K."/>
        </authorList>
    </citation>
    <scope>NUCLEOTIDE SEQUENCE [LARGE SCALE GENOMIC DNA]</scope>
    <source>
        <strain evidence="3 4">CCM 8626</strain>
    </source>
</reference>
<name>A0ABV6EBJ7_9GAMM</name>
<dbReference type="InterPro" id="IPR050263">
    <property type="entry name" value="Bact_Fimbrial_Adh_Pro"/>
</dbReference>
<dbReference type="PANTHER" id="PTHR33420:SF5">
    <property type="entry name" value="FIMBRIAL SUBUNIT"/>
    <property type="match status" value="1"/>
</dbReference>
<keyword evidence="1" id="KW-0732">Signal</keyword>